<feature type="compositionally biased region" description="Polar residues" evidence="2">
    <location>
        <begin position="701"/>
        <end position="713"/>
    </location>
</feature>
<feature type="compositionally biased region" description="Polar residues" evidence="2">
    <location>
        <begin position="903"/>
        <end position="917"/>
    </location>
</feature>
<feature type="compositionally biased region" description="Basic and acidic residues" evidence="2">
    <location>
        <begin position="525"/>
        <end position="553"/>
    </location>
</feature>
<accession>A0A2U1KY67</accession>
<feature type="compositionally biased region" description="Basic and acidic residues" evidence="2">
    <location>
        <begin position="177"/>
        <end position="190"/>
    </location>
</feature>
<evidence type="ECO:0000313" key="5">
    <source>
        <dbReference type="Proteomes" id="UP000245207"/>
    </source>
</evidence>
<dbReference type="STRING" id="35608.A0A2U1KY67"/>
<name>A0A2U1KY67_ARTAN</name>
<feature type="compositionally biased region" description="Polar residues" evidence="2">
    <location>
        <begin position="93"/>
        <end position="121"/>
    </location>
</feature>
<dbReference type="PANTHER" id="PTHR34805">
    <property type="entry name" value="PROTEIN MODIFIER OF SNC1 1"/>
    <property type="match status" value="1"/>
</dbReference>
<keyword evidence="1" id="KW-0597">Phosphoprotein</keyword>
<evidence type="ECO:0000313" key="4">
    <source>
        <dbReference type="EMBL" id="PWA41654.1"/>
    </source>
</evidence>
<organism evidence="4 5">
    <name type="scientific">Artemisia annua</name>
    <name type="common">Sweet wormwood</name>
    <dbReference type="NCBI Taxonomy" id="35608"/>
    <lineage>
        <taxon>Eukaryota</taxon>
        <taxon>Viridiplantae</taxon>
        <taxon>Streptophyta</taxon>
        <taxon>Embryophyta</taxon>
        <taxon>Tracheophyta</taxon>
        <taxon>Spermatophyta</taxon>
        <taxon>Magnoliopsida</taxon>
        <taxon>eudicotyledons</taxon>
        <taxon>Gunneridae</taxon>
        <taxon>Pentapetalae</taxon>
        <taxon>asterids</taxon>
        <taxon>campanulids</taxon>
        <taxon>Asterales</taxon>
        <taxon>Asteraceae</taxon>
        <taxon>Asteroideae</taxon>
        <taxon>Anthemideae</taxon>
        <taxon>Artemisiinae</taxon>
        <taxon>Artemisia</taxon>
    </lineage>
</organism>
<sequence length="1437" mass="158384">MTVLGKVAVPKPINLPSQKLENHGLDPNVEIVPKGSLSWGSRPSSSTSNPWGSAGSPNADGSTASPHHPSGRPSSGGGLSRPSTAGSDRHEPSASTWGPNSRPSSASGILTSNQSSLTSRPLSAETRPGSSSLSRFAEPVYDNSMVWGPNGNADKLSIPSKANDFSLSSGDFPTLGSEKDNNAKGSEHEEEKDFSLLVERCRGEKKGNLRKRIQRVRKHTNGVRTKKVAKGPLHAAMVCIFAGYLGLNNYFGNNAIRQSEKCHYLITVLMLVLAQALAEATEMRWLKLVYHRSGTVDTWTRDSSPPADKWQGEPQHYLNPNVPPQHFDAWRGPPMNAPPVWYRGPPPAGPPYPPVPHGGFPMEPFPYYRPHMPPNLANPQAGPPTGPGPRGHHPRNGDFYRPQMPEPFIRPGMPMRPGFYPGPVPYDGYYGPPMGYNPNDREMPYMGMPPGPHGPPVYNMYPPQNHPEHNDAHFRPGGHGPSGNMFVSEQMESVPPEEPRGPYKVLKKRDSERDAGMEEDNWEQNLEKNDQPRPSFHKNERGTDTRRNEDMHSRRNNFVENPSSRMVHNHGYPSDSADVLSSEDTRKFKASNENWGKKSEVVAPSIPEVPHAIPSNPRDSSLIQKIEGLNAKVRASDSRGDAASGFTRDEQKNRLLVNPKDNSTITFGSISDTGDLANASSFSRQMHHGGRSRPDQYTKGRLNNQDAHASTFQVPPEAAENLETKNTGDSLADVADGQAQRARMRELAKQRAIQLQKEEEERIREQKAKALAKLEELNRRTLTADGTTQTTENVATSVPDHDDVNTFRKSTGPPVDDNSSKQPTGPSSGLNANTQAVVLSNENSSKSSQQEPVVKQSVAIVTDVETKADHKQKRVGHKQTHSVQVVESLVDKSTLKAPASAVKKNSGNNLTISSEAVTKQEPVLPSIMSEPTQPRKKNNRSSKNKHKLDDASESGKPESPKSDLVTDSKDAPQSKVEQISSLPSNESHGRVTNQYKPQPSRKTLRNPQANRSADRFHGDAAVWAPVRAQPKEERLDENSQGTLQDDMPLPAKSVNSAQTNLKNKRAEMERYVPKPVAKELAQQGTSLQSSPEKSTTEDMTDREDLGPQPAIPVSSSVESKSVDHKQIKQVKSQGPWKQRGPTEMHHDQGFQQSAPLISNPTKRHLKSNTQHEVTNPVVTETNVTHEWDPSDGWFMPEDPPAVVAPVTSVVKDEGGFTGKGKRPAYKGQRSTVKTHDIDHKDTSGAEFDQADRPASSKENRSSQWQPKPQAYRGGWSGGGTNANSEVKRVQTDEPVAEYKNVRGPHDGYQENRRERKPASFRGRPHSPNHMEDEAQFDQQQQHVSSGYRKYGGPNIRSGGQDDRRKHNQHNNANINRERPRQNQHYEYQPVGSNNNNSNKSSNIDAPADASGNAGPRYKERGSGQQSRRGGGNFYGRQ</sequence>
<feature type="region of interest" description="Disordered" evidence="2">
    <location>
        <begin position="473"/>
        <end position="585"/>
    </location>
</feature>
<feature type="compositionally biased region" description="Low complexity" evidence="2">
    <location>
        <begin position="35"/>
        <end position="56"/>
    </location>
</feature>
<feature type="compositionally biased region" description="Basic residues" evidence="2">
    <location>
        <begin position="870"/>
        <end position="880"/>
    </location>
</feature>
<proteinExistence type="predicted"/>
<dbReference type="EMBL" id="PKPP01012935">
    <property type="protein sequence ID" value="PWA41654.1"/>
    <property type="molecule type" value="Genomic_DNA"/>
</dbReference>
<feature type="region of interest" description="Disordered" evidence="2">
    <location>
        <begin position="371"/>
        <end position="399"/>
    </location>
</feature>
<feature type="compositionally biased region" description="Polar residues" evidence="2">
    <location>
        <begin position="556"/>
        <end position="566"/>
    </location>
</feature>
<dbReference type="Proteomes" id="UP000245207">
    <property type="component" value="Unassembled WGS sequence"/>
</dbReference>
<dbReference type="GO" id="GO:0040029">
    <property type="term" value="P:epigenetic regulation of gene expression"/>
    <property type="evidence" value="ECO:0007669"/>
    <property type="project" value="TreeGrafter"/>
</dbReference>
<feature type="compositionally biased region" description="Low complexity" evidence="2">
    <location>
        <begin position="840"/>
        <end position="851"/>
    </location>
</feature>
<evidence type="ECO:0000259" key="3">
    <source>
        <dbReference type="Pfam" id="PF07001"/>
    </source>
</evidence>
<feature type="compositionally biased region" description="Polar residues" evidence="2">
    <location>
        <begin position="975"/>
        <end position="1011"/>
    </location>
</feature>
<feature type="region of interest" description="Disordered" evidence="2">
    <location>
        <begin position="169"/>
        <end position="190"/>
    </location>
</feature>
<comment type="caution">
    <text evidence="4">The sequence shown here is derived from an EMBL/GenBank/DDBJ whole genome shotgun (WGS) entry which is preliminary data.</text>
</comment>
<feature type="compositionally biased region" description="Polar residues" evidence="2">
    <location>
        <begin position="820"/>
        <end position="838"/>
    </location>
</feature>
<feature type="region of interest" description="Disordered" evidence="2">
    <location>
        <begin position="1"/>
        <end position="135"/>
    </location>
</feature>
<protein>
    <recommendedName>
        <fullName evidence="3">BAT2 N-terminal domain-containing protein</fullName>
    </recommendedName>
</protein>
<dbReference type="CDD" id="cd22249">
    <property type="entry name" value="UDM1_RNF168_RNF169-like"/>
    <property type="match status" value="1"/>
</dbReference>
<dbReference type="OrthoDB" id="1939715at2759"/>
<feature type="region of interest" description="Disordered" evidence="2">
    <location>
        <begin position="776"/>
        <end position="1155"/>
    </location>
</feature>
<reference evidence="4 5" key="1">
    <citation type="journal article" date="2018" name="Mol. Plant">
        <title>The genome of Artemisia annua provides insight into the evolution of Asteraceae family and artemisinin biosynthesis.</title>
        <authorList>
            <person name="Shen Q."/>
            <person name="Zhang L."/>
            <person name="Liao Z."/>
            <person name="Wang S."/>
            <person name="Yan T."/>
            <person name="Shi P."/>
            <person name="Liu M."/>
            <person name="Fu X."/>
            <person name="Pan Q."/>
            <person name="Wang Y."/>
            <person name="Lv Z."/>
            <person name="Lu X."/>
            <person name="Zhang F."/>
            <person name="Jiang W."/>
            <person name="Ma Y."/>
            <person name="Chen M."/>
            <person name="Hao X."/>
            <person name="Li L."/>
            <person name="Tang Y."/>
            <person name="Lv G."/>
            <person name="Zhou Y."/>
            <person name="Sun X."/>
            <person name="Brodelius P.E."/>
            <person name="Rose J.K.C."/>
            <person name="Tang K."/>
        </authorList>
    </citation>
    <scope>NUCLEOTIDE SEQUENCE [LARGE SCALE GENOMIC DNA]</scope>
    <source>
        <strain evidence="5">cv. Huhao1</strain>
        <tissue evidence="4">Leaf</tissue>
    </source>
</reference>
<dbReference type="PANTHER" id="PTHR34805:SF1">
    <property type="entry name" value="PROTEIN MODIFIER OF SNC1 1"/>
    <property type="match status" value="1"/>
</dbReference>
<feature type="compositionally biased region" description="Basic and acidic residues" evidence="2">
    <location>
        <begin position="1233"/>
        <end position="1260"/>
    </location>
</feature>
<dbReference type="Pfam" id="PF07001">
    <property type="entry name" value="BAT2_N"/>
    <property type="match status" value="1"/>
</dbReference>
<feature type="compositionally biased region" description="Low complexity" evidence="2">
    <location>
        <begin position="1392"/>
        <end position="1402"/>
    </location>
</feature>
<feature type="compositionally biased region" description="Basic and acidic residues" evidence="2">
    <location>
        <begin position="1299"/>
        <end position="1317"/>
    </location>
</feature>
<feature type="region of interest" description="Disordered" evidence="2">
    <location>
        <begin position="1211"/>
        <end position="1437"/>
    </location>
</feature>
<feature type="compositionally biased region" description="Polar residues" evidence="2">
    <location>
        <begin position="1082"/>
        <end position="1093"/>
    </location>
</feature>
<dbReference type="InterPro" id="IPR038808">
    <property type="entry name" value="MOS1-like"/>
</dbReference>
<feature type="region of interest" description="Disordered" evidence="2">
    <location>
        <begin position="1167"/>
        <end position="1199"/>
    </location>
</feature>
<keyword evidence="5" id="KW-1185">Reference proteome</keyword>
<dbReference type="InterPro" id="IPR009738">
    <property type="entry name" value="BAT2_N"/>
</dbReference>
<feature type="compositionally biased region" description="Low complexity" evidence="2">
    <location>
        <begin position="1172"/>
        <end position="1182"/>
    </location>
</feature>
<feature type="domain" description="BAT2 N-terminal" evidence="3">
    <location>
        <begin position="1"/>
        <end position="115"/>
    </location>
</feature>
<evidence type="ECO:0000256" key="1">
    <source>
        <dbReference type="ARBA" id="ARBA00022553"/>
    </source>
</evidence>
<feature type="compositionally biased region" description="Polar residues" evidence="2">
    <location>
        <begin position="780"/>
        <end position="796"/>
    </location>
</feature>
<feature type="region of interest" description="Disordered" evidence="2">
    <location>
        <begin position="633"/>
        <end position="662"/>
    </location>
</feature>
<feature type="region of interest" description="Disordered" evidence="2">
    <location>
        <begin position="683"/>
        <end position="745"/>
    </location>
</feature>
<gene>
    <name evidence="4" type="ORF">CTI12_AA550970</name>
</gene>
<feature type="compositionally biased region" description="Basic and acidic residues" evidence="2">
    <location>
        <begin position="947"/>
        <end position="972"/>
    </location>
</feature>
<feature type="compositionally biased region" description="Gly residues" evidence="2">
    <location>
        <begin position="1428"/>
        <end position="1437"/>
    </location>
</feature>
<evidence type="ECO:0000256" key="2">
    <source>
        <dbReference type="SAM" id="MobiDB-lite"/>
    </source>
</evidence>
<feature type="compositionally biased region" description="Basic residues" evidence="2">
    <location>
        <begin position="934"/>
        <end position="946"/>
    </location>
</feature>